<gene>
    <name evidence="1" type="ORF">KIN20_003012</name>
</gene>
<proteinExistence type="predicted"/>
<comment type="caution">
    <text evidence="1">The sequence shown here is derived from an EMBL/GenBank/DDBJ whole genome shotgun (WGS) entry which is preliminary data.</text>
</comment>
<dbReference type="EMBL" id="JAHQIW010000389">
    <property type="protein sequence ID" value="KAJ1347846.1"/>
    <property type="molecule type" value="Genomic_DNA"/>
</dbReference>
<name>A0AAD5QI84_PARTN</name>
<evidence type="ECO:0000313" key="1">
    <source>
        <dbReference type="EMBL" id="KAJ1347846.1"/>
    </source>
</evidence>
<organism evidence="1 2">
    <name type="scientific">Parelaphostrongylus tenuis</name>
    <name type="common">Meningeal worm</name>
    <dbReference type="NCBI Taxonomy" id="148309"/>
    <lineage>
        <taxon>Eukaryota</taxon>
        <taxon>Metazoa</taxon>
        <taxon>Ecdysozoa</taxon>
        <taxon>Nematoda</taxon>
        <taxon>Chromadorea</taxon>
        <taxon>Rhabditida</taxon>
        <taxon>Rhabditina</taxon>
        <taxon>Rhabditomorpha</taxon>
        <taxon>Strongyloidea</taxon>
        <taxon>Metastrongylidae</taxon>
        <taxon>Parelaphostrongylus</taxon>
    </lineage>
</organism>
<keyword evidence="2" id="KW-1185">Reference proteome</keyword>
<accession>A0AAD5QI84</accession>
<reference evidence="1" key="1">
    <citation type="submission" date="2021-06" db="EMBL/GenBank/DDBJ databases">
        <title>Parelaphostrongylus tenuis whole genome reference sequence.</title>
        <authorList>
            <person name="Garwood T.J."/>
            <person name="Larsen P.A."/>
            <person name="Fountain-Jones N.M."/>
            <person name="Garbe J.R."/>
            <person name="Macchietto M.G."/>
            <person name="Kania S.A."/>
            <person name="Gerhold R.W."/>
            <person name="Richards J.E."/>
            <person name="Wolf T.M."/>
        </authorList>
    </citation>
    <scope>NUCLEOTIDE SEQUENCE</scope>
    <source>
        <strain evidence="1">MNPRO001-30</strain>
        <tissue evidence="1">Meninges</tissue>
    </source>
</reference>
<protein>
    <submittedName>
        <fullName evidence="1">Uncharacterized protein</fullName>
    </submittedName>
</protein>
<dbReference type="Proteomes" id="UP001196413">
    <property type="component" value="Unassembled WGS sequence"/>
</dbReference>
<dbReference type="AlphaFoldDB" id="A0AAD5QI84"/>
<evidence type="ECO:0000313" key="2">
    <source>
        <dbReference type="Proteomes" id="UP001196413"/>
    </source>
</evidence>
<sequence length="73" mass="8086">MYASGPVDRTNLKIFMECMTDVMKSITQEMQASKQYPPFIISVSHLAKMGCDRDDITSSNLLMAALLRPSGSL</sequence>